<dbReference type="Proteomes" id="UP001054945">
    <property type="component" value="Unassembled WGS sequence"/>
</dbReference>
<organism evidence="1 2">
    <name type="scientific">Caerostris extrusa</name>
    <name type="common">Bark spider</name>
    <name type="synonym">Caerostris bankana</name>
    <dbReference type="NCBI Taxonomy" id="172846"/>
    <lineage>
        <taxon>Eukaryota</taxon>
        <taxon>Metazoa</taxon>
        <taxon>Ecdysozoa</taxon>
        <taxon>Arthropoda</taxon>
        <taxon>Chelicerata</taxon>
        <taxon>Arachnida</taxon>
        <taxon>Araneae</taxon>
        <taxon>Araneomorphae</taxon>
        <taxon>Entelegynae</taxon>
        <taxon>Araneoidea</taxon>
        <taxon>Araneidae</taxon>
        <taxon>Caerostris</taxon>
    </lineage>
</organism>
<evidence type="ECO:0000313" key="1">
    <source>
        <dbReference type="EMBL" id="GIY30084.1"/>
    </source>
</evidence>
<evidence type="ECO:0000313" key="2">
    <source>
        <dbReference type="Proteomes" id="UP001054945"/>
    </source>
</evidence>
<dbReference type="AlphaFoldDB" id="A0AAV4SAU4"/>
<protein>
    <submittedName>
        <fullName evidence="1">Uncharacterized protein</fullName>
    </submittedName>
</protein>
<proteinExistence type="predicted"/>
<comment type="caution">
    <text evidence="1">The sequence shown here is derived from an EMBL/GenBank/DDBJ whole genome shotgun (WGS) entry which is preliminary data.</text>
</comment>
<sequence>MLFEAFPKLITPTSTSCYFVIPSPTQQPPHEYSIKTFTLHMAEWNALFGTHSRISLHSLFAWPSGTRSLAPSRISELSLRENKRGTENSFHSLAIRHGVCILNRVASKENPWSLAKNIHCRARAWVSLGDLAGGFSCNVVQSVHERTPPPKCRRGLLY</sequence>
<accession>A0AAV4SAU4</accession>
<reference evidence="1 2" key="1">
    <citation type="submission" date="2021-06" db="EMBL/GenBank/DDBJ databases">
        <title>Caerostris extrusa draft genome.</title>
        <authorList>
            <person name="Kono N."/>
            <person name="Arakawa K."/>
        </authorList>
    </citation>
    <scope>NUCLEOTIDE SEQUENCE [LARGE SCALE GENOMIC DNA]</scope>
</reference>
<name>A0AAV4SAU4_CAEEX</name>
<dbReference type="EMBL" id="BPLR01009172">
    <property type="protein sequence ID" value="GIY30084.1"/>
    <property type="molecule type" value="Genomic_DNA"/>
</dbReference>
<gene>
    <name evidence="1" type="ORF">CEXT_443591</name>
</gene>
<keyword evidence="2" id="KW-1185">Reference proteome</keyword>